<protein>
    <submittedName>
        <fullName evidence="6">DeoR/GlpR family DNA-binding transcription regulator</fullName>
    </submittedName>
</protein>
<dbReference type="SMART" id="SM00420">
    <property type="entry name" value="HTH_DEOR"/>
    <property type="match status" value="1"/>
</dbReference>
<proteinExistence type="predicted"/>
<evidence type="ECO:0000259" key="5">
    <source>
        <dbReference type="PROSITE" id="PS51000"/>
    </source>
</evidence>
<feature type="domain" description="HTH deoR-type" evidence="5">
    <location>
        <begin position="3"/>
        <end position="58"/>
    </location>
</feature>
<keyword evidence="1" id="KW-0678">Repressor</keyword>
<dbReference type="GO" id="GO:0003677">
    <property type="term" value="F:DNA binding"/>
    <property type="evidence" value="ECO:0007669"/>
    <property type="project" value="UniProtKB-KW"/>
</dbReference>
<dbReference type="Gene3D" id="3.40.50.1360">
    <property type="match status" value="1"/>
</dbReference>
<dbReference type="InterPro" id="IPR037171">
    <property type="entry name" value="NagB/RpiA_transferase-like"/>
</dbReference>
<dbReference type="RefSeq" id="WP_105817392.1">
    <property type="nucleotide sequence ID" value="NZ_CADEUY010000006.1"/>
</dbReference>
<evidence type="ECO:0000256" key="4">
    <source>
        <dbReference type="ARBA" id="ARBA00023163"/>
    </source>
</evidence>
<dbReference type="Pfam" id="PF08220">
    <property type="entry name" value="HTH_DeoR"/>
    <property type="match status" value="1"/>
</dbReference>
<evidence type="ECO:0000256" key="3">
    <source>
        <dbReference type="ARBA" id="ARBA00023125"/>
    </source>
</evidence>
<dbReference type="GO" id="GO:0003700">
    <property type="term" value="F:DNA-binding transcription factor activity"/>
    <property type="evidence" value="ECO:0007669"/>
    <property type="project" value="InterPro"/>
</dbReference>
<reference evidence="6" key="1">
    <citation type="submission" date="2023-07" db="EMBL/GenBank/DDBJ databases">
        <title>A collection of bacterial strains from the Burkholderia cepacia Research Laboratory and Repository.</title>
        <authorList>
            <person name="Lipuma J."/>
            <person name="Spilker T."/>
            <person name="Caverly L."/>
        </authorList>
    </citation>
    <scope>NUCLEOTIDE SEQUENCE</scope>
    <source>
        <strain evidence="6">AU44979</strain>
    </source>
</reference>
<dbReference type="PANTHER" id="PTHR30363:SF4">
    <property type="entry name" value="GLYCEROL-3-PHOSPHATE REGULON REPRESSOR"/>
    <property type="match status" value="1"/>
</dbReference>
<dbReference type="Proteomes" id="UP001172109">
    <property type="component" value="Unassembled WGS sequence"/>
</dbReference>
<dbReference type="SMART" id="SM01134">
    <property type="entry name" value="DeoRC"/>
    <property type="match status" value="1"/>
</dbReference>
<evidence type="ECO:0000256" key="1">
    <source>
        <dbReference type="ARBA" id="ARBA00022491"/>
    </source>
</evidence>
<dbReference type="InterPro" id="IPR018356">
    <property type="entry name" value="Tscrpt_reg_HTH_DeoR_CS"/>
</dbReference>
<keyword evidence="2" id="KW-0805">Transcription regulation</keyword>
<dbReference type="PROSITE" id="PS00894">
    <property type="entry name" value="HTH_DEOR_1"/>
    <property type="match status" value="1"/>
</dbReference>
<evidence type="ECO:0000256" key="2">
    <source>
        <dbReference type="ARBA" id="ARBA00023015"/>
    </source>
</evidence>
<organism evidence="6 7">
    <name type="scientific">Burkholderia contaminans</name>
    <dbReference type="NCBI Taxonomy" id="488447"/>
    <lineage>
        <taxon>Bacteria</taxon>
        <taxon>Pseudomonadati</taxon>
        <taxon>Pseudomonadota</taxon>
        <taxon>Betaproteobacteria</taxon>
        <taxon>Burkholderiales</taxon>
        <taxon>Burkholderiaceae</taxon>
        <taxon>Burkholderia</taxon>
        <taxon>Burkholderia cepacia complex</taxon>
    </lineage>
</organism>
<dbReference type="InterPro" id="IPR036390">
    <property type="entry name" value="WH_DNA-bd_sf"/>
</dbReference>
<dbReference type="PANTHER" id="PTHR30363">
    <property type="entry name" value="HTH-TYPE TRANSCRIPTIONAL REGULATOR SRLR-RELATED"/>
    <property type="match status" value="1"/>
</dbReference>
<dbReference type="AlphaFoldDB" id="A0AAP4R979"/>
<dbReference type="SUPFAM" id="SSF100950">
    <property type="entry name" value="NagB/RpiA/CoA transferase-like"/>
    <property type="match status" value="1"/>
</dbReference>
<name>A0AAP4R979_9BURK</name>
<gene>
    <name evidence="6" type="ORF">QZM56_35440</name>
</gene>
<evidence type="ECO:0000313" key="7">
    <source>
        <dbReference type="Proteomes" id="UP001172109"/>
    </source>
</evidence>
<dbReference type="InterPro" id="IPR001034">
    <property type="entry name" value="DeoR_HTH"/>
</dbReference>
<accession>A0AAP4R979</accession>
<dbReference type="Gene3D" id="1.10.10.10">
    <property type="entry name" value="Winged helix-like DNA-binding domain superfamily/Winged helix DNA-binding domain"/>
    <property type="match status" value="1"/>
</dbReference>
<dbReference type="InterPro" id="IPR014036">
    <property type="entry name" value="DeoR-like_C"/>
</dbReference>
<comment type="caution">
    <text evidence="6">The sequence shown here is derived from an EMBL/GenBank/DDBJ whole genome shotgun (WGS) entry which is preliminary data.</text>
</comment>
<dbReference type="InterPro" id="IPR036388">
    <property type="entry name" value="WH-like_DNA-bd_sf"/>
</dbReference>
<dbReference type="Pfam" id="PF00455">
    <property type="entry name" value="DeoRC"/>
    <property type="match status" value="1"/>
</dbReference>
<keyword evidence="3 6" id="KW-0238">DNA-binding</keyword>
<keyword evidence="4" id="KW-0804">Transcription</keyword>
<dbReference type="PRINTS" id="PR00037">
    <property type="entry name" value="HTHLACR"/>
</dbReference>
<dbReference type="InterPro" id="IPR050313">
    <property type="entry name" value="Carb_Metab_HTH_regulators"/>
</dbReference>
<dbReference type="SUPFAM" id="SSF46785">
    <property type="entry name" value="Winged helix' DNA-binding domain"/>
    <property type="match status" value="1"/>
</dbReference>
<dbReference type="EMBL" id="JAUJQS010000041">
    <property type="protein sequence ID" value="MDN7569808.1"/>
    <property type="molecule type" value="Genomic_DNA"/>
</dbReference>
<dbReference type="PROSITE" id="PS51000">
    <property type="entry name" value="HTH_DEOR_2"/>
    <property type="match status" value="1"/>
</dbReference>
<evidence type="ECO:0000313" key="6">
    <source>
        <dbReference type="EMBL" id="MDN7569808.1"/>
    </source>
</evidence>
<sequence length="264" mass="28337">MWQEERYQRIRLLLSKMQRVSTDRIMADLNVSRETVRRDLVDLEALGELKRVHGGAVQVGDEAPIAERAQTHVKAKQAIARAAARLVTGSQTLFIDAGTTTTLLAEELAKLSGLTIVTNSIDVALKMRSSDPAQARNETILLGGMIGSRAAATVGDGTVAEIFRYRADLALLSPVGVDAVRGATNYDRMETEVARAMVSNAADVAILADFSKLGTNSRIGFCEPARIGTLVTDAKAESVDSYKSLKKVIKRIVLATGAPSGQRA</sequence>